<proteinExistence type="predicted"/>
<organism evidence="2 3">
    <name type="scientific">Periplaneta americana</name>
    <name type="common">American cockroach</name>
    <name type="synonym">Blatta americana</name>
    <dbReference type="NCBI Taxonomy" id="6978"/>
    <lineage>
        <taxon>Eukaryota</taxon>
        <taxon>Metazoa</taxon>
        <taxon>Ecdysozoa</taxon>
        <taxon>Arthropoda</taxon>
        <taxon>Hexapoda</taxon>
        <taxon>Insecta</taxon>
        <taxon>Pterygota</taxon>
        <taxon>Neoptera</taxon>
        <taxon>Polyneoptera</taxon>
        <taxon>Dictyoptera</taxon>
        <taxon>Blattodea</taxon>
        <taxon>Blattoidea</taxon>
        <taxon>Blattidae</taxon>
        <taxon>Blattinae</taxon>
        <taxon>Periplaneta</taxon>
    </lineage>
</organism>
<name>A0ABQ8SSZ4_PERAM</name>
<evidence type="ECO:0000256" key="1">
    <source>
        <dbReference type="SAM" id="MobiDB-lite"/>
    </source>
</evidence>
<dbReference type="EMBL" id="JAJSOF020000021">
    <property type="protein sequence ID" value="KAJ4436817.1"/>
    <property type="molecule type" value="Genomic_DNA"/>
</dbReference>
<feature type="compositionally biased region" description="Polar residues" evidence="1">
    <location>
        <begin position="16"/>
        <end position="26"/>
    </location>
</feature>
<dbReference type="Proteomes" id="UP001148838">
    <property type="component" value="Unassembled WGS sequence"/>
</dbReference>
<gene>
    <name evidence="2" type="ORF">ANN_16949</name>
</gene>
<accession>A0ABQ8SSZ4</accession>
<keyword evidence="3" id="KW-1185">Reference proteome</keyword>
<protein>
    <submittedName>
        <fullName evidence="2">Uncharacterized protein</fullName>
    </submittedName>
</protein>
<evidence type="ECO:0000313" key="3">
    <source>
        <dbReference type="Proteomes" id="UP001148838"/>
    </source>
</evidence>
<comment type="caution">
    <text evidence="2">The sequence shown here is derived from an EMBL/GenBank/DDBJ whole genome shotgun (WGS) entry which is preliminary data.</text>
</comment>
<reference evidence="2 3" key="1">
    <citation type="journal article" date="2022" name="Allergy">
        <title>Genome assembly and annotation of Periplaneta americana reveal a comprehensive cockroach allergen profile.</title>
        <authorList>
            <person name="Wang L."/>
            <person name="Xiong Q."/>
            <person name="Saelim N."/>
            <person name="Wang L."/>
            <person name="Nong W."/>
            <person name="Wan A.T."/>
            <person name="Shi M."/>
            <person name="Liu X."/>
            <person name="Cao Q."/>
            <person name="Hui J.H.L."/>
            <person name="Sookrung N."/>
            <person name="Leung T.F."/>
            <person name="Tungtrongchitr A."/>
            <person name="Tsui S.K.W."/>
        </authorList>
    </citation>
    <scope>NUCLEOTIDE SEQUENCE [LARGE SCALE GENOMIC DNA]</scope>
    <source>
        <strain evidence="2">PWHHKU_190912</strain>
    </source>
</reference>
<feature type="region of interest" description="Disordered" evidence="1">
    <location>
        <begin position="1"/>
        <end position="41"/>
    </location>
</feature>
<evidence type="ECO:0000313" key="2">
    <source>
        <dbReference type="EMBL" id="KAJ4436817.1"/>
    </source>
</evidence>
<sequence length="245" mass="26786">MAGLFEGGNEPAGSLKATTRWSGNRKSGSEKPREKRRLGKNLKISSQVTSHPATVSVRNAHFCNLRANTRTNCFRFSRIFSLHYQVHHPTQEDFCFLTAGEIVRCVTSQCYVAKVLGIQSVAFISARKGKVTSGHCPRYLVMLVPEPAASTAAATATTTTAAAATTAATTTTTTTATTTIAPTTTAPLLPLLPLLRPLPTTTTTTTTATTTAAATANYCCYCYYYTADDCHYYHCYYSYYYCYYY</sequence>